<dbReference type="HOGENOM" id="CLU_808712_0_0_11"/>
<dbReference type="GeneID" id="32466253"/>
<protein>
    <submittedName>
        <fullName evidence="1">Oxidoreductase</fullName>
    </submittedName>
</protein>
<reference evidence="2 3" key="2">
    <citation type="submission" date="2021-03" db="EMBL/GenBank/DDBJ databases">
        <title>Genomic Encyclopedia of Type Strains, Phase IV (KMG-IV): sequencing the most valuable type-strain genomes for metagenomic binning, comparative biology and taxonomic classification.</title>
        <authorList>
            <person name="Goeker M."/>
        </authorList>
    </citation>
    <scope>NUCLEOTIDE SEQUENCE [LARGE SCALE GENOMIC DNA]</scope>
    <source>
        <strain evidence="2 3">DSM 41954</strain>
    </source>
</reference>
<evidence type="ECO:0000313" key="2">
    <source>
        <dbReference type="EMBL" id="MBP2061348.1"/>
    </source>
</evidence>
<dbReference type="EMBL" id="LK022848">
    <property type="protein sequence ID" value="CDR05364.1"/>
    <property type="molecule type" value="Genomic_DNA"/>
</dbReference>
<keyword evidence="3" id="KW-1185">Reference proteome</keyword>
<accession>A0A060ZHU7</accession>
<evidence type="ECO:0000313" key="1">
    <source>
        <dbReference type="EMBL" id="CDR05364.1"/>
    </source>
</evidence>
<proteinExistence type="predicted"/>
<dbReference type="AlphaFoldDB" id="A0A060ZHU7"/>
<gene>
    <name evidence="2" type="ORF">J2Z30_002356</name>
    <name evidence="1" type="ORF">SIRAN2322</name>
</gene>
<organism evidence="1">
    <name type="scientific">Streptomyces iranensis</name>
    <dbReference type="NCBI Taxonomy" id="576784"/>
    <lineage>
        <taxon>Bacteria</taxon>
        <taxon>Bacillati</taxon>
        <taxon>Actinomycetota</taxon>
        <taxon>Actinomycetes</taxon>
        <taxon>Kitasatosporales</taxon>
        <taxon>Streptomycetaceae</taxon>
        <taxon>Streptomyces</taxon>
        <taxon>Streptomyces violaceusniger group</taxon>
    </lineage>
</organism>
<dbReference type="EMBL" id="JAGGLR010000005">
    <property type="protein sequence ID" value="MBP2061348.1"/>
    <property type="molecule type" value="Genomic_DNA"/>
</dbReference>
<dbReference type="Proteomes" id="UP000756710">
    <property type="component" value="Unassembled WGS sequence"/>
</dbReference>
<name>A0A060ZHU7_9ACTN</name>
<evidence type="ECO:0000313" key="3">
    <source>
        <dbReference type="Proteomes" id="UP000756710"/>
    </source>
</evidence>
<sequence length="343" mass="37154">MNPTYVTFGLTPAVRAGGVLANGTYHIHRDFLDFVVDGRPLLRRLAHLDAVSPLASGLGPSIFTEQVRRLLLETDAPLEGGRFVVYGCPECEGLECGAVTAVIERDGADFVWRDFVWQTDESPDIDLNGYHGIGPYRFRGEQYRAALERLLLTDGAHEVPTGPRVLLIGQRAAVLARLAAALRRIGIGAEITLDAVGALAEELRKYRAVVFGRTVGQEERDAVRDAFAAARSQAVLVTALAPIVPVLVAQVEQALERTPCDRRLVGLTAGGGEAVVEVASECRVRLVAHRLDRLSRTHAHELFDASVEPGIHRIPLAARAVRGQSFVVASTNDVVLVTPVARR</sequence>
<dbReference type="RefSeq" id="WP_044568761.1">
    <property type="nucleotide sequence ID" value="NZ_BAABDR010000049.1"/>
</dbReference>
<reference evidence="1" key="1">
    <citation type="submission" date="2014-05" db="EMBL/GenBank/DDBJ databases">
        <authorList>
            <person name="Horn Fabian"/>
        </authorList>
    </citation>
    <scope>NUCLEOTIDE SEQUENCE</scope>
</reference>